<comment type="caution">
    <text evidence="2">The sequence shown here is derived from an EMBL/GenBank/DDBJ whole genome shotgun (WGS) entry which is preliminary data.</text>
</comment>
<dbReference type="Proteomes" id="UP001187682">
    <property type="component" value="Unassembled WGS sequence"/>
</dbReference>
<evidence type="ECO:0000313" key="2">
    <source>
        <dbReference type="EMBL" id="SPO04081.1"/>
    </source>
</evidence>
<name>A0AAE8SWR9_9PEZI</name>
<keyword evidence="3" id="KW-1185">Reference proteome</keyword>
<dbReference type="GO" id="GO:0044550">
    <property type="term" value="P:secondary metabolite biosynthetic process"/>
    <property type="evidence" value="ECO:0007669"/>
    <property type="project" value="TreeGrafter"/>
</dbReference>
<proteinExistence type="predicted"/>
<gene>
    <name evidence="2" type="ORF">DNG_06764</name>
</gene>
<organism evidence="2 3">
    <name type="scientific">Cephalotrichum gorgonifer</name>
    <dbReference type="NCBI Taxonomy" id="2041049"/>
    <lineage>
        <taxon>Eukaryota</taxon>
        <taxon>Fungi</taxon>
        <taxon>Dikarya</taxon>
        <taxon>Ascomycota</taxon>
        <taxon>Pezizomycotina</taxon>
        <taxon>Sordariomycetes</taxon>
        <taxon>Hypocreomycetidae</taxon>
        <taxon>Microascales</taxon>
        <taxon>Microascaceae</taxon>
        <taxon>Cephalotrichum</taxon>
    </lineage>
</organism>
<evidence type="ECO:0000313" key="3">
    <source>
        <dbReference type="Proteomes" id="UP001187682"/>
    </source>
</evidence>
<keyword evidence="1" id="KW-0808">Transferase</keyword>
<dbReference type="GO" id="GO:0016747">
    <property type="term" value="F:acyltransferase activity, transferring groups other than amino-acyl groups"/>
    <property type="evidence" value="ECO:0007669"/>
    <property type="project" value="TreeGrafter"/>
</dbReference>
<dbReference type="InterPro" id="IPR023213">
    <property type="entry name" value="CAT-like_dom_sf"/>
</dbReference>
<reference evidence="2" key="1">
    <citation type="submission" date="2018-03" db="EMBL/GenBank/DDBJ databases">
        <authorList>
            <person name="Guldener U."/>
        </authorList>
    </citation>
    <scope>NUCLEOTIDE SEQUENCE</scope>
</reference>
<dbReference type="Gene3D" id="3.30.559.10">
    <property type="entry name" value="Chloramphenicol acetyltransferase-like domain"/>
    <property type="match status" value="2"/>
</dbReference>
<sequence>MPGHEKASVTPLSIWDQCTSRFHIRLLLCFEVENSQREQVASHLADTLGRLSSLRPDYAGRLHLGHRQGWVCLRESPDYEIPFDAHDITDEFGYTYQELKEASFPAKPFVHPRFGYEGAIESPESRVPVAAVRAWFIDGGMLLATFLHHAFGDGACLLEFLRAFAAQSRGVHVELSGDRSLEFVRGNTGHEKARSFDQVLKSCPEFVKTLLSMGPNQPTLRPGGRSQDAYCKDGRIFVFTAVAIQGLKDTVSRLAPGPRPPSSYVVLASLIWAHAARARLSTETHEASWGPADVATMTNPVNWRYRAFKEESKGYYGNSAVLAQTTFNTDDLLRACEDEVMWASLVRRVESCIRRVDEEYVRKRFELFDNADDPRALGLLMDPRVPQDLAFNTWREFGADEEWDLGVCVAHRENGVERNGDGGRRYVKPDQLRRSQDDWNIGGTLILPARKGSEDYEVLLTIPAPAMQLLCCDRGFLKWVDRMHE</sequence>
<protein>
    <recommendedName>
        <fullName evidence="4">Transferase domain-containing protein</fullName>
    </recommendedName>
</protein>
<dbReference type="PANTHER" id="PTHR31642:SF310">
    <property type="entry name" value="FATTY ALCOHOL:CAFFEOYL-COA ACYLTRANSFERASE"/>
    <property type="match status" value="1"/>
</dbReference>
<dbReference type="Pfam" id="PF02458">
    <property type="entry name" value="Transferase"/>
    <property type="match status" value="1"/>
</dbReference>
<dbReference type="InterPro" id="IPR050317">
    <property type="entry name" value="Plant_Fungal_Acyltransferase"/>
</dbReference>
<dbReference type="AlphaFoldDB" id="A0AAE8SWR9"/>
<dbReference type="PANTHER" id="PTHR31642">
    <property type="entry name" value="TRICHOTHECENE 3-O-ACETYLTRANSFERASE"/>
    <property type="match status" value="1"/>
</dbReference>
<dbReference type="EMBL" id="ONZQ02000009">
    <property type="protein sequence ID" value="SPO04081.1"/>
    <property type="molecule type" value="Genomic_DNA"/>
</dbReference>
<evidence type="ECO:0000256" key="1">
    <source>
        <dbReference type="ARBA" id="ARBA00022679"/>
    </source>
</evidence>
<evidence type="ECO:0008006" key="4">
    <source>
        <dbReference type="Google" id="ProtNLM"/>
    </source>
</evidence>
<accession>A0AAE8SWR9</accession>